<gene>
    <name evidence="1" type="ORF">PFLmoz3_04172</name>
</gene>
<dbReference type="EMBL" id="LCYA01000103">
    <property type="protein sequence ID" value="KWV86200.1"/>
    <property type="molecule type" value="Genomic_DNA"/>
</dbReference>
<reference evidence="1 2" key="1">
    <citation type="submission" date="2015-05" db="EMBL/GenBank/DDBJ databases">
        <title>A genomic and transcriptomic approach to investigate the blue pigment phenotype in Pseudomonas fluorescens.</title>
        <authorList>
            <person name="Andreani N.A."/>
            <person name="Cardazzo B."/>
        </authorList>
    </citation>
    <scope>NUCLEOTIDE SEQUENCE [LARGE SCALE GENOMIC DNA]</scope>
    <source>
        <strain evidence="1 2">Ps_22</strain>
    </source>
</reference>
<evidence type="ECO:0000313" key="2">
    <source>
        <dbReference type="Proteomes" id="UP000061348"/>
    </source>
</evidence>
<dbReference type="PATRIC" id="fig|294.194.peg.4632"/>
<name>A0A109LES3_PSEFL</name>
<organism evidence="1 2">
    <name type="scientific">Pseudomonas fluorescens</name>
    <dbReference type="NCBI Taxonomy" id="294"/>
    <lineage>
        <taxon>Bacteria</taxon>
        <taxon>Pseudomonadati</taxon>
        <taxon>Pseudomonadota</taxon>
        <taxon>Gammaproteobacteria</taxon>
        <taxon>Pseudomonadales</taxon>
        <taxon>Pseudomonadaceae</taxon>
        <taxon>Pseudomonas</taxon>
    </lineage>
</organism>
<dbReference type="AlphaFoldDB" id="A0A109LES3"/>
<protein>
    <submittedName>
        <fullName evidence="1">Uncharacterized protein</fullName>
    </submittedName>
</protein>
<proteinExistence type="predicted"/>
<dbReference type="Proteomes" id="UP000061348">
    <property type="component" value="Unassembled WGS sequence"/>
</dbReference>
<evidence type="ECO:0000313" key="1">
    <source>
        <dbReference type="EMBL" id="KWV86200.1"/>
    </source>
</evidence>
<sequence length="192" mass="21622">MPVPRRPDNLTQPVRIGRSARRVMGMLGSGCRELSNCRVDHLMGCFYRARPVQAGGVPEYRHQIEALATHHIFGNRVDIVRPRNDIGSVLTQPAPCFHLRRMHVRVQGFGTIDQIKKEQGAEGIPAQRQILSQGERRIGFSHAYLRRLRAQMLDQVPRQPLPPRPAAPTLGLGPQVIDQNSQHRVLEPVAFT</sequence>
<accession>A0A109LES3</accession>
<comment type="caution">
    <text evidence="1">The sequence shown here is derived from an EMBL/GenBank/DDBJ whole genome shotgun (WGS) entry which is preliminary data.</text>
</comment>